<keyword evidence="6" id="KW-1185">Reference proteome</keyword>
<dbReference type="InterPro" id="IPR000866">
    <property type="entry name" value="AhpC/TSA"/>
</dbReference>
<dbReference type="SUPFAM" id="SSF52833">
    <property type="entry name" value="Thioredoxin-like"/>
    <property type="match status" value="1"/>
</dbReference>
<dbReference type="PROSITE" id="PS51352">
    <property type="entry name" value="THIOREDOXIN_2"/>
    <property type="match status" value="1"/>
</dbReference>
<keyword evidence="1" id="KW-0560">Oxidoreductase</keyword>
<reference evidence="5 6" key="1">
    <citation type="submission" date="2018-06" db="EMBL/GenBank/DDBJ databases">
        <title>Genomic Encyclopedia of Archaeal and Bacterial Type Strains, Phase II (KMG-II): from individual species to whole genera.</title>
        <authorList>
            <person name="Goeker M."/>
        </authorList>
    </citation>
    <scope>NUCLEOTIDE SEQUENCE [LARGE SCALE GENOMIC DNA]</scope>
    <source>
        <strain evidence="5 6">DSM 23857</strain>
    </source>
</reference>
<evidence type="ECO:0000256" key="3">
    <source>
        <dbReference type="PIRSR" id="PIRSR000239-1"/>
    </source>
</evidence>
<dbReference type="AlphaFoldDB" id="A0A327Q6H4"/>
<dbReference type="Gene3D" id="3.40.30.10">
    <property type="entry name" value="Glutaredoxin"/>
    <property type="match status" value="1"/>
</dbReference>
<dbReference type="PIRSF" id="PIRSF000239">
    <property type="entry name" value="AHPC"/>
    <property type="match status" value="1"/>
</dbReference>
<feature type="domain" description="Thioredoxin" evidence="4">
    <location>
        <begin position="3"/>
        <end position="156"/>
    </location>
</feature>
<dbReference type="EMBL" id="QLLL01000009">
    <property type="protein sequence ID" value="RAI99900.1"/>
    <property type="molecule type" value="Genomic_DNA"/>
</dbReference>
<protein>
    <submittedName>
        <fullName evidence="5">Peroxiredoxin</fullName>
    </submittedName>
</protein>
<dbReference type="PANTHER" id="PTHR43110:SF1">
    <property type="entry name" value="THIOL PEROXIDASE"/>
    <property type="match status" value="1"/>
</dbReference>
<evidence type="ECO:0000313" key="5">
    <source>
        <dbReference type="EMBL" id="RAI99900.1"/>
    </source>
</evidence>
<sequence>MIPKVGTPAPAFELYDTEKNKVSLADFKGQNVVLLFFPLAFTGVCTTELCSVRDNIAQYNNANAKVLGVSVDSIFTLGKFKAEQNLNFPLLSDFNKVAAADYGALYENFVLDMKGVAKRSAFVIDGEGVVQYAEVLESAGDLPNFAAINETLAKLN</sequence>
<evidence type="ECO:0000256" key="1">
    <source>
        <dbReference type="ARBA" id="ARBA00023002"/>
    </source>
</evidence>
<comment type="caution">
    <text evidence="5">The sequence shown here is derived from an EMBL/GenBank/DDBJ whole genome shotgun (WGS) entry which is preliminary data.</text>
</comment>
<dbReference type="InterPro" id="IPR050455">
    <property type="entry name" value="Tpx_Peroxidase_subfamily"/>
</dbReference>
<accession>A0A327Q6H4</accession>
<dbReference type="GO" id="GO:0016491">
    <property type="term" value="F:oxidoreductase activity"/>
    <property type="evidence" value="ECO:0007669"/>
    <property type="project" value="UniProtKB-KW"/>
</dbReference>
<dbReference type="PANTHER" id="PTHR43110">
    <property type="entry name" value="THIOL PEROXIDASE"/>
    <property type="match status" value="1"/>
</dbReference>
<dbReference type="Pfam" id="PF00578">
    <property type="entry name" value="AhpC-TSA"/>
    <property type="match status" value="1"/>
</dbReference>
<proteinExistence type="predicted"/>
<dbReference type="GO" id="GO:0016209">
    <property type="term" value="F:antioxidant activity"/>
    <property type="evidence" value="ECO:0007669"/>
    <property type="project" value="InterPro"/>
</dbReference>
<evidence type="ECO:0000313" key="6">
    <source>
        <dbReference type="Proteomes" id="UP000249547"/>
    </source>
</evidence>
<dbReference type="OrthoDB" id="9809746at2"/>
<organism evidence="5 6">
    <name type="scientific">Chitinophaga skermanii</name>
    <dbReference type="NCBI Taxonomy" id="331697"/>
    <lineage>
        <taxon>Bacteria</taxon>
        <taxon>Pseudomonadati</taxon>
        <taxon>Bacteroidota</taxon>
        <taxon>Chitinophagia</taxon>
        <taxon>Chitinophagales</taxon>
        <taxon>Chitinophagaceae</taxon>
        <taxon>Chitinophaga</taxon>
    </lineage>
</organism>
<gene>
    <name evidence="5" type="ORF">LX64_04454</name>
</gene>
<dbReference type="RefSeq" id="WP_111599842.1">
    <property type="nucleotide sequence ID" value="NZ_QLLL01000009.1"/>
</dbReference>
<dbReference type="InterPro" id="IPR024706">
    <property type="entry name" value="Peroxiredoxin_AhpC-typ"/>
</dbReference>
<keyword evidence="2" id="KW-0676">Redox-active center</keyword>
<name>A0A327Q6H4_9BACT</name>
<evidence type="ECO:0000259" key="4">
    <source>
        <dbReference type="PROSITE" id="PS51352"/>
    </source>
</evidence>
<dbReference type="InterPro" id="IPR036249">
    <property type="entry name" value="Thioredoxin-like_sf"/>
</dbReference>
<evidence type="ECO:0000256" key="2">
    <source>
        <dbReference type="ARBA" id="ARBA00023284"/>
    </source>
</evidence>
<dbReference type="InterPro" id="IPR013766">
    <property type="entry name" value="Thioredoxin_domain"/>
</dbReference>
<dbReference type="Proteomes" id="UP000249547">
    <property type="component" value="Unassembled WGS sequence"/>
</dbReference>
<feature type="active site" description="Cysteine sulfenic acid (-SOH) intermediate; for peroxidase activity" evidence="3">
    <location>
        <position position="45"/>
    </location>
</feature>